<feature type="transmembrane region" description="Helical" evidence="1">
    <location>
        <begin position="336"/>
        <end position="355"/>
    </location>
</feature>
<comment type="caution">
    <text evidence="2">The sequence shown here is derived from an EMBL/GenBank/DDBJ whole genome shotgun (WGS) entry which is preliminary data.</text>
</comment>
<reference evidence="2" key="2">
    <citation type="submission" date="2021-04" db="EMBL/GenBank/DDBJ databases">
        <authorList>
            <person name="Gilroy R."/>
        </authorList>
    </citation>
    <scope>NUCLEOTIDE SEQUENCE</scope>
    <source>
        <strain evidence="2">USAMLcec3-2134</strain>
    </source>
</reference>
<feature type="transmembrane region" description="Helical" evidence="1">
    <location>
        <begin position="286"/>
        <end position="304"/>
    </location>
</feature>
<feature type="transmembrane region" description="Helical" evidence="1">
    <location>
        <begin position="251"/>
        <end position="274"/>
    </location>
</feature>
<dbReference type="Pfam" id="PF14897">
    <property type="entry name" value="EpsG"/>
    <property type="match status" value="1"/>
</dbReference>
<feature type="transmembrane region" description="Helical" evidence="1">
    <location>
        <begin position="109"/>
        <end position="126"/>
    </location>
</feature>
<evidence type="ECO:0000256" key="1">
    <source>
        <dbReference type="SAM" id="Phobius"/>
    </source>
</evidence>
<gene>
    <name evidence="2" type="ORF">H9763_07955</name>
</gene>
<organism evidence="2 3">
    <name type="scientific">Candidatus Eisenbergiella merdigallinarum</name>
    <dbReference type="NCBI Taxonomy" id="2838552"/>
    <lineage>
        <taxon>Bacteria</taxon>
        <taxon>Bacillati</taxon>
        <taxon>Bacillota</taxon>
        <taxon>Clostridia</taxon>
        <taxon>Lachnospirales</taxon>
        <taxon>Lachnospiraceae</taxon>
        <taxon>Eisenbergiella</taxon>
    </lineage>
</organism>
<feature type="transmembrane region" description="Helical" evidence="1">
    <location>
        <begin position="211"/>
        <end position="231"/>
    </location>
</feature>
<protein>
    <submittedName>
        <fullName evidence="2">EpsG family protein</fullName>
    </submittedName>
</protein>
<dbReference type="Proteomes" id="UP000886883">
    <property type="component" value="Unassembled WGS sequence"/>
</dbReference>
<evidence type="ECO:0000313" key="2">
    <source>
        <dbReference type="EMBL" id="HJB91386.1"/>
    </source>
</evidence>
<dbReference type="AlphaFoldDB" id="A0A9D2SDS6"/>
<dbReference type="InterPro" id="IPR049458">
    <property type="entry name" value="EpsG-like"/>
</dbReference>
<reference evidence="2" key="1">
    <citation type="journal article" date="2021" name="PeerJ">
        <title>Extensive microbial diversity within the chicken gut microbiome revealed by metagenomics and culture.</title>
        <authorList>
            <person name="Gilroy R."/>
            <person name="Ravi A."/>
            <person name="Getino M."/>
            <person name="Pursley I."/>
            <person name="Horton D.L."/>
            <person name="Alikhan N.F."/>
            <person name="Baker D."/>
            <person name="Gharbi K."/>
            <person name="Hall N."/>
            <person name="Watson M."/>
            <person name="Adriaenssens E.M."/>
            <person name="Foster-Nyarko E."/>
            <person name="Jarju S."/>
            <person name="Secka A."/>
            <person name="Antonio M."/>
            <person name="Oren A."/>
            <person name="Chaudhuri R.R."/>
            <person name="La Ragione R."/>
            <person name="Hildebrand F."/>
            <person name="Pallen M.J."/>
        </authorList>
    </citation>
    <scope>NUCLEOTIDE SEQUENCE</scope>
    <source>
        <strain evidence="2">USAMLcec3-2134</strain>
    </source>
</reference>
<feature type="transmembrane region" description="Helical" evidence="1">
    <location>
        <begin position="41"/>
        <end position="61"/>
    </location>
</feature>
<name>A0A9D2SDS6_9FIRM</name>
<feature type="transmembrane region" description="Helical" evidence="1">
    <location>
        <begin position="132"/>
        <end position="150"/>
    </location>
</feature>
<keyword evidence="1" id="KW-1133">Transmembrane helix</keyword>
<evidence type="ECO:0000313" key="3">
    <source>
        <dbReference type="Proteomes" id="UP000886883"/>
    </source>
</evidence>
<feature type="transmembrane region" description="Helical" evidence="1">
    <location>
        <begin position="180"/>
        <end position="204"/>
    </location>
</feature>
<proteinExistence type="predicted"/>
<keyword evidence="1" id="KW-0472">Membrane</keyword>
<dbReference type="EMBL" id="DWXE01000028">
    <property type="protein sequence ID" value="HJB91386.1"/>
    <property type="molecule type" value="Genomic_DNA"/>
</dbReference>
<keyword evidence="1" id="KW-0812">Transmembrane</keyword>
<accession>A0A9D2SDS6</accession>
<sequence length="384" mass="42716">MILYTGITALTIALAWSVDGRMRRAGRGGNPVRSGGMSRKRAFDLVCLAAIFLILAGLAALRVDVGNDYGKYVETFHEIYAGTDQAYVVTEPGFNFVVRAVYTLCGGENYLLVFALFGAATVFVFLKAMYDQSTWFAGSFALFMLLGLYFRTFTTVRYYFALALALYGLRYAFSKQYGKFALLVLFAALFHKSALVILPLYALAGLRWKRWMAVAGCVLSAGVFFFQEQILELALTWYPTYRDTVYLTSDVGLLANASGILRCLAVFGLAALCRKEGFPEGGQNRFFLKLNLFGLLLYTCGSFLPLVSRLAYYVITPQILLVPGLIASLQNPKKKRLMLGAAALFALIYFAWFLHTAPGGGIRVLPYQSWVFTKKVWINGADFF</sequence>
<feature type="transmembrane region" description="Helical" evidence="1">
    <location>
        <begin position="310"/>
        <end position="329"/>
    </location>
</feature>